<feature type="binding site" evidence="1">
    <location>
        <position position="161"/>
    </location>
    <ligand>
        <name>Zn(2+)</name>
        <dbReference type="ChEBI" id="CHEBI:29105"/>
        <note>catalytic</note>
    </ligand>
</feature>
<dbReference type="OrthoDB" id="291007at2759"/>
<feature type="domain" description="MAM" evidence="3">
    <location>
        <begin position="277"/>
        <end position="437"/>
    </location>
</feature>
<feature type="chain" id="PRO_5011809532" description="Metalloendopeptidase" evidence="2">
    <location>
        <begin position="25"/>
        <end position="479"/>
    </location>
</feature>
<feature type="domain" description="Peptidase M12A" evidence="4">
    <location>
        <begin position="67"/>
        <end position="258"/>
    </location>
</feature>
<keyword evidence="1 2" id="KW-0645">Protease</keyword>
<organism evidence="5 6">
    <name type="scientific">Stylophora pistillata</name>
    <name type="common">Smooth cauliflower coral</name>
    <dbReference type="NCBI Taxonomy" id="50429"/>
    <lineage>
        <taxon>Eukaryota</taxon>
        <taxon>Metazoa</taxon>
        <taxon>Cnidaria</taxon>
        <taxon>Anthozoa</taxon>
        <taxon>Hexacorallia</taxon>
        <taxon>Scleractinia</taxon>
        <taxon>Astrocoeniina</taxon>
        <taxon>Pocilloporidae</taxon>
        <taxon>Stylophora</taxon>
    </lineage>
</organism>
<feature type="binding site" evidence="1">
    <location>
        <position position="167"/>
    </location>
    <ligand>
        <name>Zn(2+)</name>
        <dbReference type="ChEBI" id="CHEBI:29105"/>
        <note>catalytic</note>
    </ligand>
</feature>
<evidence type="ECO:0000256" key="2">
    <source>
        <dbReference type="RuleBase" id="RU361183"/>
    </source>
</evidence>
<dbReference type="GO" id="GO:0006508">
    <property type="term" value="P:proteolysis"/>
    <property type="evidence" value="ECO:0007669"/>
    <property type="project" value="UniProtKB-KW"/>
</dbReference>
<dbReference type="SUPFAM" id="SSF55486">
    <property type="entry name" value="Metalloproteases ('zincins'), catalytic domain"/>
    <property type="match status" value="1"/>
</dbReference>
<keyword evidence="1 2" id="KW-0482">Metalloprotease</keyword>
<dbReference type="PROSITE" id="PS50060">
    <property type="entry name" value="MAM_2"/>
    <property type="match status" value="1"/>
</dbReference>
<evidence type="ECO:0000256" key="1">
    <source>
        <dbReference type="PROSITE-ProRule" id="PRU01211"/>
    </source>
</evidence>
<dbReference type="Proteomes" id="UP000225706">
    <property type="component" value="Unassembled WGS sequence"/>
</dbReference>
<sequence>MKINHSSLILCLFGCHVKLYLVTAVYAIGQIEVKCSHDSVYQQKTMLSDGLDDYPKINSVRHRSKRNFIAFKRYWWDSKTIPYVLDKSLGTSGKKAFREAVKEFERETCLRFTPYADEKDYVWVHRGSGCSSATGRSGGKHTLSLGKGCHAKGVVIHELLHALGMMHEHCRADRNEFIRINMENIKPEARIEYRILNGFVNGEPYDYGSIMHYGFNFFSLDPKKPIIVKLMPGGKQMGQRKGFSGLDLRKINRFYNCTNYIKSMPAPQKKIIKIVSGYCDFERGFCNWENWINEEQDQFDWKLGTAVVKNRPGINLQHPLNLSFTGSFIFFEKPLHKPAEYMSSGVLASAGFFKGFNCLSFRYFMKSGGYLRVFTEEAESKENNPMRRLLLESGHIPFESICTTLKTICIEGIKSPDQDGFVAIDDISVYQGKTCVAKLQSYSKGIKVHVFVSVSDHTSAASKPSETSLAKTMFLLTQY</sequence>
<evidence type="ECO:0000259" key="4">
    <source>
        <dbReference type="PROSITE" id="PS51864"/>
    </source>
</evidence>
<dbReference type="GO" id="GO:0008270">
    <property type="term" value="F:zinc ion binding"/>
    <property type="evidence" value="ECO:0007669"/>
    <property type="project" value="UniProtKB-UniRule"/>
</dbReference>
<dbReference type="CDD" id="cd04280">
    <property type="entry name" value="ZnMc_astacin_like"/>
    <property type="match status" value="1"/>
</dbReference>
<proteinExistence type="predicted"/>
<dbReference type="InterPro" id="IPR013320">
    <property type="entry name" value="ConA-like_dom_sf"/>
</dbReference>
<dbReference type="PANTHER" id="PTHR10127">
    <property type="entry name" value="DISCOIDIN, CUB, EGF, LAMININ , AND ZINC METALLOPROTEASE DOMAIN CONTAINING"/>
    <property type="match status" value="1"/>
</dbReference>
<dbReference type="InterPro" id="IPR000998">
    <property type="entry name" value="MAM_dom"/>
</dbReference>
<dbReference type="Pfam" id="PF01400">
    <property type="entry name" value="Astacin"/>
    <property type="match status" value="1"/>
</dbReference>
<protein>
    <recommendedName>
        <fullName evidence="2">Metalloendopeptidase</fullName>
        <ecNumber evidence="2">3.4.24.-</ecNumber>
    </recommendedName>
</protein>
<keyword evidence="1 2" id="KW-0862">Zinc</keyword>
<dbReference type="InterPro" id="IPR024079">
    <property type="entry name" value="MetalloPept_cat_dom_sf"/>
</dbReference>
<dbReference type="SUPFAM" id="SSF49899">
    <property type="entry name" value="Concanavalin A-like lectins/glucanases"/>
    <property type="match status" value="1"/>
</dbReference>
<dbReference type="InterPro" id="IPR034035">
    <property type="entry name" value="Astacin-like_dom"/>
</dbReference>
<feature type="signal peptide" evidence="2">
    <location>
        <begin position="1"/>
        <end position="24"/>
    </location>
</feature>
<evidence type="ECO:0000313" key="5">
    <source>
        <dbReference type="EMBL" id="PFX20900.1"/>
    </source>
</evidence>
<dbReference type="PANTHER" id="PTHR10127:SF886">
    <property type="entry name" value="ASTACIN-LIKE METALLOENDOPEPTIDASE"/>
    <property type="match status" value="1"/>
</dbReference>
<dbReference type="InterPro" id="IPR006026">
    <property type="entry name" value="Peptidase_Metallo"/>
</dbReference>
<dbReference type="SMART" id="SM00137">
    <property type="entry name" value="MAM"/>
    <property type="match status" value="1"/>
</dbReference>
<keyword evidence="1 2" id="KW-0479">Metal-binding</keyword>
<comment type="caution">
    <text evidence="1">Lacks conserved residue(s) required for the propagation of feature annotation.</text>
</comment>
<keyword evidence="2" id="KW-0732">Signal</keyword>
<dbReference type="GO" id="GO:0016020">
    <property type="term" value="C:membrane"/>
    <property type="evidence" value="ECO:0007669"/>
    <property type="project" value="InterPro"/>
</dbReference>
<keyword evidence="6" id="KW-1185">Reference proteome</keyword>
<dbReference type="InterPro" id="IPR001506">
    <property type="entry name" value="Peptidase_M12A"/>
</dbReference>
<dbReference type="EC" id="3.4.24.-" evidence="2"/>
<dbReference type="Pfam" id="PF00629">
    <property type="entry name" value="MAM"/>
    <property type="match status" value="1"/>
</dbReference>
<gene>
    <name evidence="5" type="primary">ASTL</name>
    <name evidence="5" type="ORF">AWC38_SpisGene14627</name>
</gene>
<evidence type="ECO:0000313" key="6">
    <source>
        <dbReference type="Proteomes" id="UP000225706"/>
    </source>
</evidence>
<feature type="binding site" evidence="1">
    <location>
        <position position="157"/>
    </location>
    <ligand>
        <name>Zn(2+)</name>
        <dbReference type="ChEBI" id="CHEBI:29105"/>
        <note>catalytic</note>
    </ligand>
</feature>
<feature type="active site" evidence="1">
    <location>
        <position position="158"/>
    </location>
</feature>
<dbReference type="PRINTS" id="PR00480">
    <property type="entry name" value="ASTACIN"/>
</dbReference>
<dbReference type="SMART" id="SM00235">
    <property type="entry name" value="ZnMc"/>
    <property type="match status" value="1"/>
</dbReference>
<keyword evidence="1 2" id="KW-0378">Hydrolase</keyword>
<dbReference type="AlphaFoldDB" id="A0A2B4RWF8"/>
<dbReference type="GO" id="GO:0004222">
    <property type="term" value="F:metalloendopeptidase activity"/>
    <property type="evidence" value="ECO:0007669"/>
    <property type="project" value="UniProtKB-UniRule"/>
</dbReference>
<comment type="cofactor">
    <cofactor evidence="1 2">
        <name>Zn(2+)</name>
        <dbReference type="ChEBI" id="CHEBI:29105"/>
    </cofactor>
    <text evidence="1 2">Binds 1 zinc ion per subunit.</text>
</comment>
<dbReference type="PROSITE" id="PS51864">
    <property type="entry name" value="ASTACIN"/>
    <property type="match status" value="1"/>
</dbReference>
<dbReference type="Gene3D" id="3.40.390.10">
    <property type="entry name" value="Collagenase (Catalytic Domain)"/>
    <property type="match status" value="1"/>
</dbReference>
<dbReference type="Gene3D" id="2.60.120.200">
    <property type="match status" value="1"/>
</dbReference>
<accession>A0A2B4RWF8</accession>
<name>A0A2B4RWF8_STYPI</name>
<reference evidence="6" key="1">
    <citation type="journal article" date="2017" name="bioRxiv">
        <title>Comparative analysis of the genomes of Stylophora pistillata and Acropora digitifera provides evidence for extensive differences between species of corals.</title>
        <authorList>
            <person name="Voolstra C.R."/>
            <person name="Li Y."/>
            <person name="Liew Y.J."/>
            <person name="Baumgarten S."/>
            <person name="Zoccola D."/>
            <person name="Flot J.-F."/>
            <person name="Tambutte S."/>
            <person name="Allemand D."/>
            <person name="Aranda M."/>
        </authorList>
    </citation>
    <scope>NUCLEOTIDE SEQUENCE [LARGE SCALE GENOMIC DNA]</scope>
</reference>
<dbReference type="EMBL" id="LSMT01000299">
    <property type="protein sequence ID" value="PFX20900.1"/>
    <property type="molecule type" value="Genomic_DNA"/>
</dbReference>
<comment type="caution">
    <text evidence="5">The sequence shown here is derived from an EMBL/GenBank/DDBJ whole genome shotgun (WGS) entry which is preliminary data.</text>
</comment>
<evidence type="ECO:0000259" key="3">
    <source>
        <dbReference type="PROSITE" id="PS50060"/>
    </source>
</evidence>